<keyword evidence="1" id="KW-1133">Transmembrane helix</keyword>
<protein>
    <submittedName>
        <fullName evidence="2">DUF378 domain-containing protein</fullName>
    </submittedName>
</protein>
<organism evidence="2 3">
    <name type="scientific">Candidatus Giovannonibacteria bacterium RIFCSPLOWO2_01_FULL_46_32</name>
    <dbReference type="NCBI Taxonomy" id="1798353"/>
    <lineage>
        <taxon>Bacteria</taxon>
        <taxon>Candidatus Giovannoniibacteriota</taxon>
    </lineage>
</organism>
<feature type="transmembrane region" description="Helical" evidence="1">
    <location>
        <begin position="6"/>
        <end position="27"/>
    </location>
</feature>
<gene>
    <name evidence="2" type="ORF">A3B19_03575</name>
</gene>
<proteinExistence type="predicted"/>
<keyword evidence="1" id="KW-0472">Membrane</keyword>
<keyword evidence="1" id="KW-0812">Transmembrane</keyword>
<dbReference type="Pfam" id="PF04070">
    <property type="entry name" value="DUF378"/>
    <property type="match status" value="1"/>
</dbReference>
<dbReference type="EMBL" id="MFIF01000006">
    <property type="protein sequence ID" value="OGF87278.1"/>
    <property type="molecule type" value="Genomic_DNA"/>
</dbReference>
<dbReference type="PANTHER" id="PTHR37304:SF1">
    <property type="entry name" value="MEMBRANE PROTEIN"/>
    <property type="match status" value="1"/>
</dbReference>
<dbReference type="PANTHER" id="PTHR37304">
    <property type="entry name" value="MEMBRANE PROTEIN-RELATED"/>
    <property type="match status" value="1"/>
</dbReference>
<dbReference type="Proteomes" id="UP000177346">
    <property type="component" value="Unassembled WGS sequence"/>
</dbReference>
<feature type="transmembrane region" description="Helical" evidence="1">
    <location>
        <begin position="39"/>
        <end position="57"/>
    </location>
</feature>
<evidence type="ECO:0000256" key="1">
    <source>
        <dbReference type="SAM" id="Phobius"/>
    </source>
</evidence>
<comment type="caution">
    <text evidence="2">The sequence shown here is derived from an EMBL/GenBank/DDBJ whole genome shotgun (WGS) entry which is preliminary data.</text>
</comment>
<dbReference type="AlphaFoldDB" id="A0A1F5XH79"/>
<reference evidence="2 3" key="1">
    <citation type="journal article" date="2016" name="Nat. Commun.">
        <title>Thousands of microbial genomes shed light on interconnected biogeochemical processes in an aquifer system.</title>
        <authorList>
            <person name="Anantharaman K."/>
            <person name="Brown C.T."/>
            <person name="Hug L.A."/>
            <person name="Sharon I."/>
            <person name="Castelle C.J."/>
            <person name="Probst A.J."/>
            <person name="Thomas B.C."/>
            <person name="Singh A."/>
            <person name="Wilkins M.J."/>
            <person name="Karaoz U."/>
            <person name="Brodie E.L."/>
            <person name="Williams K.H."/>
            <person name="Hubbard S.S."/>
            <person name="Banfield J.F."/>
        </authorList>
    </citation>
    <scope>NUCLEOTIDE SEQUENCE [LARGE SCALE GENOMIC DNA]</scope>
</reference>
<sequence>MKGLHIVAFTLLLAGGLNWLLVGLFGWDIGAIFGGQGALVSRAIYVLVGLAAISEIVSHKSNCRACGGPSPMA</sequence>
<evidence type="ECO:0000313" key="2">
    <source>
        <dbReference type="EMBL" id="OGF87278.1"/>
    </source>
</evidence>
<evidence type="ECO:0000313" key="3">
    <source>
        <dbReference type="Proteomes" id="UP000177346"/>
    </source>
</evidence>
<dbReference type="InterPro" id="IPR007211">
    <property type="entry name" value="DUF378"/>
</dbReference>
<name>A0A1F5XH79_9BACT</name>
<accession>A0A1F5XH79</accession>